<sequence length="110" mass="12140">MRKTENHVTMDSAGTMIAFHLSVPYEPGIVSEQDVYHALKHGSLAGIPSPAKDVLISLFNENSPTSILKATYECGASVENVQKLYEEIVGMPWHRSPEWEKITLSLSAVL</sequence>
<accession>A0A094W7G7</accession>
<evidence type="ECO:0000313" key="2">
    <source>
        <dbReference type="Proteomes" id="UP000029452"/>
    </source>
</evidence>
<dbReference type="Proteomes" id="UP000029452">
    <property type="component" value="Unassembled WGS sequence"/>
</dbReference>
<name>A0A094W7G7_9BACT</name>
<protein>
    <submittedName>
        <fullName evidence="1">Uncharacterized protein</fullName>
    </submittedName>
</protein>
<comment type="caution">
    <text evidence="1">The sequence shown here is derived from an EMBL/GenBank/DDBJ whole genome shotgun (WGS) entry which is preliminary data.</text>
</comment>
<dbReference type="EMBL" id="JPGK01000006">
    <property type="protein sequence ID" value="KGA93433.1"/>
    <property type="molecule type" value="Genomic_DNA"/>
</dbReference>
<gene>
    <name evidence="1" type="ORF">LptCag_0046</name>
</gene>
<proteinExistence type="predicted"/>
<dbReference type="PATRIC" id="fig|178606.4.peg.1644"/>
<organism evidence="1 2">
    <name type="scientific">Leptospirillum ferriphilum</name>
    <dbReference type="NCBI Taxonomy" id="178606"/>
    <lineage>
        <taxon>Bacteria</taxon>
        <taxon>Pseudomonadati</taxon>
        <taxon>Nitrospirota</taxon>
        <taxon>Nitrospiria</taxon>
        <taxon>Nitrospirales</taxon>
        <taxon>Nitrospiraceae</taxon>
        <taxon>Leptospirillum</taxon>
    </lineage>
</organism>
<dbReference type="AlphaFoldDB" id="A0A094W7G7"/>
<reference evidence="1 2" key="1">
    <citation type="submission" date="2014-06" db="EMBL/GenBank/DDBJ databases">
        <title>Draft genome sequence of iron oxidizing acidophile Leptospirillum ferriphilum DSM14647.</title>
        <authorList>
            <person name="Cardenas J.P."/>
            <person name="Lazcano M."/>
            <person name="Ossandon F.J."/>
            <person name="Corbett M."/>
            <person name="Holmes D.S."/>
            <person name="Watkin E."/>
        </authorList>
    </citation>
    <scope>NUCLEOTIDE SEQUENCE [LARGE SCALE GENOMIC DNA]</scope>
    <source>
        <strain evidence="1 2">DSM 14647</strain>
    </source>
</reference>
<evidence type="ECO:0000313" key="1">
    <source>
        <dbReference type="EMBL" id="KGA93433.1"/>
    </source>
</evidence>